<feature type="transmembrane region" description="Helical" evidence="1">
    <location>
        <begin position="12"/>
        <end position="33"/>
    </location>
</feature>
<proteinExistence type="predicted"/>
<feature type="transmembrane region" description="Helical" evidence="1">
    <location>
        <begin position="132"/>
        <end position="152"/>
    </location>
</feature>
<dbReference type="Pfam" id="PF13328">
    <property type="entry name" value="HD_4"/>
    <property type="match status" value="1"/>
</dbReference>
<evidence type="ECO:0000256" key="1">
    <source>
        <dbReference type="SAM" id="Phobius"/>
    </source>
</evidence>
<dbReference type="InterPro" id="IPR036259">
    <property type="entry name" value="MFS_trans_sf"/>
</dbReference>
<dbReference type="Gene3D" id="1.20.1250.20">
    <property type="entry name" value="MFS general substrate transporter like domains"/>
    <property type="match status" value="1"/>
</dbReference>
<keyword evidence="1" id="KW-1133">Transmembrane helix</keyword>
<feature type="domain" description="HD/PDEase" evidence="2">
    <location>
        <begin position="247"/>
        <end position="359"/>
    </location>
</feature>
<name>A0ABZ0UMC0_9RICK</name>
<dbReference type="Proteomes" id="UP001327219">
    <property type="component" value="Chromosome"/>
</dbReference>
<protein>
    <submittedName>
        <fullName evidence="3">MFS transporter C-terminal domain protein</fullName>
    </submittedName>
</protein>
<gene>
    <name evidence="3" type="ORF">Bandiella_01218</name>
</gene>
<dbReference type="PANTHER" id="PTHR21262">
    <property type="entry name" value="GUANOSINE-3',5'-BIS DIPHOSPHATE 3'-PYROPHOSPHOHYDROLASE"/>
    <property type="match status" value="1"/>
</dbReference>
<keyword evidence="4" id="KW-1185">Reference proteome</keyword>
<dbReference type="SUPFAM" id="SSF103473">
    <property type="entry name" value="MFS general substrate transporter"/>
    <property type="match status" value="1"/>
</dbReference>
<sequence length="407" mass="46519">MKKSLGLSSAEVVSQNLKVSICTVIMSLITIYFVRKYHPLKITKTTITIFIALLLFVPYWLNNTTNLLSLFFIQLTMFIPGCSAFGTLAMSVWFKHFSVAKRFRTAATSYAIGNALGFTIASFGLAPLTDYFGYYALWVLYCPVIIGFLYGLNHVKKLEIKKGRYYNYPNEDGIPDTALMGEMESDDFVEDKEAYMAYSAECKHQQKLMNIILNKAKQENKELNIPMIRKAIKFAKKWHAGQNPRDNGEPFYSHPFAVAEIMTEFYLKTDVIIAAILHDVVEDSDCTVELIEKEFNPRVAQIVCRLTNKKQVENGKTIEKLSLKEVVDKLHETGDHEALLIKEIDRLHNLETIGARSEGKQVNEAQNTQEYLIPIVAHVGDELSISHAFKLENKLFKYCRDILRKRK</sequence>
<dbReference type="InterPro" id="IPR003607">
    <property type="entry name" value="HD/PDEase_dom"/>
</dbReference>
<dbReference type="PANTHER" id="PTHR21262:SF31">
    <property type="entry name" value="GTP PYROPHOSPHOKINASE"/>
    <property type="match status" value="1"/>
</dbReference>
<evidence type="ECO:0000313" key="4">
    <source>
        <dbReference type="Proteomes" id="UP001327219"/>
    </source>
</evidence>
<dbReference type="CDD" id="cd00077">
    <property type="entry name" value="HDc"/>
    <property type="match status" value="1"/>
</dbReference>
<dbReference type="EMBL" id="CP110820">
    <property type="protein sequence ID" value="WPX97077.1"/>
    <property type="molecule type" value="Genomic_DNA"/>
</dbReference>
<dbReference type="SUPFAM" id="SSF109604">
    <property type="entry name" value="HD-domain/PDEase-like"/>
    <property type="match status" value="1"/>
</dbReference>
<organism evidence="3 4">
    <name type="scientific">Candidatus Bandiella euplotis</name>
    <dbReference type="NCBI Taxonomy" id="1664265"/>
    <lineage>
        <taxon>Bacteria</taxon>
        <taxon>Pseudomonadati</taxon>
        <taxon>Pseudomonadota</taxon>
        <taxon>Alphaproteobacteria</taxon>
        <taxon>Rickettsiales</taxon>
        <taxon>Candidatus Midichloriaceae</taxon>
        <taxon>Candidatus Bandiella</taxon>
    </lineage>
</organism>
<keyword evidence="1" id="KW-0472">Membrane</keyword>
<evidence type="ECO:0000313" key="3">
    <source>
        <dbReference type="EMBL" id="WPX97077.1"/>
    </source>
</evidence>
<feature type="transmembrane region" description="Helical" evidence="1">
    <location>
        <begin position="67"/>
        <end position="94"/>
    </location>
</feature>
<evidence type="ECO:0000259" key="2">
    <source>
        <dbReference type="SMART" id="SM00471"/>
    </source>
</evidence>
<reference evidence="3 4" key="1">
    <citation type="submission" date="2022-11" db="EMBL/GenBank/DDBJ databases">
        <title>Host association and intracellularity evolved multiple times independently in the Rickettsiales.</title>
        <authorList>
            <person name="Castelli M."/>
            <person name="Nardi T."/>
            <person name="Gammuto L."/>
            <person name="Bellinzona G."/>
            <person name="Sabaneyeva E."/>
            <person name="Potekhin A."/>
            <person name="Serra V."/>
            <person name="Petroni G."/>
            <person name="Sassera D."/>
        </authorList>
    </citation>
    <scope>NUCLEOTIDE SEQUENCE [LARGE SCALE GENOMIC DNA]</scope>
    <source>
        <strain evidence="3 4">NDG2</strain>
    </source>
</reference>
<feature type="transmembrane region" description="Helical" evidence="1">
    <location>
        <begin position="45"/>
        <end position="61"/>
    </location>
</feature>
<keyword evidence="1" id="KW-0812">Transmembrane</keyword>
<accession>A0ABZ0UMC0</accession>
<dbReference type="SMART" id="SM00471">
    <property type="entry name" value="HDc"/>
    <property type="match status" value="1"/>
</dbReference>
<dbReference type="Gene3D" id="1.10.3210.10">
    <property type="entry name" value="Hypothetical protein af1432"/>
    <property type="match status" value="1"/>
</dbReference>
<feature type="transmembrane region" description="Helical" evidence="1">
    <location>
        <begin position="106"/>
        <end position="126"/>
    </location>
</feature>